<dbReference type="InterPro" id="IPR034660">
    <property type="entry name" value="DinB/YfiT-like"/>
</dbReference>
<dbReference type="SUPFAM" id="SSF109854">
    <property type="entry name" value="DinB/YfiT-like putative metalloenzymes"/>
    <property type="match status" value="1"/>
</dbReference>
<evidence type="ECO:0000313" key="3">
    <source>
        <dbReference type="Proteomes" id="UP000315440"/>
    </source>
</evidence>
<dbReference type="Gene3D" id="1.20.120.450">
    <property type="entry name" value="dinb family like domain"/>
    <property type="match status" value="1"/>
</dbReference>
<evidence type="ECO:0000313" key="2">
    <source>
        <dbReference type="EMBL" id="TWT86882.1"/>
    </source>
</evidence>
<dbReference type="RefSeq" id="WP_197525873.1">
    <property type="nucleotide sequence ID" value="NZ_SJPQ01000004.1"/>
</dbReference>
<proteinExistence type="predicted"/>
<comment type="caution">
    <text evidence="2">The sequence shown here is derived from an EMBL/GenBank/DDBJ whole genome shotgun (WGS) entry which is preliminary data.</text>
</comment>
<gene>
    <name evidence="2" type="ORF">Mal64_37120</name>
</gene>
<feature type="domain" description="DinB-like" evidence="1">
    <location>
        <begin position="11"/>
        <end position="154"/>
    </location>
</feature>
<dbReference type="EMBL" id="SJPQ01000004">
    <property type="protein sequence ID" value="TWT86882.1"/>
    <property type="molecule type" value="Genomic_DNA"/>
</dbReference>
<organism evidence="2 3">
    <name type="scientific">Pseudobythopirellula maris</name>
    <dbReference type="NCBI Taxonomy" id="2527991"/>
    <lineage>
        <taxon>Bacteria</taxon>
        <taxon>Pseudomonadati</taxon>
        <taxon>Planctomycetota</taxon>
        <taxon>Planctomycetia</taxon>
        <taxon>Pirellulales</taxon>
        <taxon>Lacipirellulaceae</taxon>
        <taxon>Pseudobythopirellula</taxon>
    </lineage>
</organism>
<dbReference type="Proteomes" id="UP000315440">
    <property type="component" value="Unassembled WGS sequence"/>
</dbReference>
<protein>
    <submittedName>
        <fullName evidence="2">DinB superfamily protein</fullName>
    </submittedName>
</protein>
<name>A0A5C5ZHP4_9BACT</name>
<keyword evidence="3" id="KW-1185">Reference proteome</keyword>
<dbReference type="AlphaFoldDB" id="A0A5C5ZHP4"/>
<evidence type="ECO:0000259" key="1">
    <source>
        <dbReference type="Pfam" id="PF12867"/>
    </source>
</evidence>
<sequence length="167" mass="18885">MPDFRTNTRYALQRTRQITEALIEVLDGDDWSHRVAPDTNSPLWIIGHLAWVDNRMAGRFRPERALDAEKVWGELFQFGTKPLDAGEYPPIDEVLAVWRERRENLLAVFDEVSDEELDAPGPPADAASPIPGAPCAGYFFLFTSQHELLHTGQLTVVRRVLGHAPLR</sequence>
<dbReference type="Pfam" id="PF12867">
    <property type="entry name" value="DinB_2"/>
    <property type="match status" value="1"/>
</dbReference>
<dbReference type="InterPro" id="IPR024775">
    <property type="entry name" value="DinB-like"/>
</dbReference>
<accession>A0A5C5ZHP4</accession>
<reference evidence="2 3" key="1">
    <citation type="submission" date="2019-02" db="EMBL/GenBank/DDBJ databases">
        <title>Deep-cultivation of Planctomycetes and their phenomic and genomic characterization uncovers novel biology.</title>
        <authorList>
            <person name="Wiegand S."/>
            <person name="Jogler M."/>
            <person name="Boedeker C."/>
            <person name="Pinto D."/>
            <person name="Vollmers J."/>
            <person name="Rivas-Marin E."/>
            <person name="Kohn T."/>
            <person name="Peeters S.H."/>
            <person name="Heuer A."/>
            <person name="Rast P."/>
            <person name="Oberbeckmann S."/>
            <person name="Bunk B."/>
            <person name="Jeske O."/>
            <person name="Meyerdierks A."/>
            <person name="Storesund J.E."/>
            <person name="Kallscheuer N."/>
            <person name="Luecker S."/>
            <person name="Lage O.M."/>
            <person name="Pohl T."/>
            <person name="Merkel B.J."/>
            <person name="Hornburger P."/>
            <person name="Mueller R.-W."/>
            <person name="Bruemmer F."/>
            <person name="Labrenz M."/>
            <person name="Spormann A.M."/>
            <person name="Op Den Camp H."/>
            <person name="Overmann J."/>
            <person name="Amann R."/>
            <person name="Jetten M.S.M."/>
            <person name="Mascher T."/>
            <person name="Medema M.H."/>
            <person name="Devos D.P."/>
            <person name="Kaster A.-K."/>
            <person name="Ovreas L."/>
            <person name="Rohde M."/>
            <person name="Galperin M.Y."/>
            <person name="Jogler C."/>
        </authorList>
    </citation>
    <scope>NUCLEOTIDE SEQUENCE [LARGE SCALE GENOMIC DNA]</scope>
    <source>
        <strain evidence="2 3">Mal64</strain>
    </source>
</reference>